<dbReference type="EMBL" id="CM023482">
    <property type="protein sequence ID" value="KAH6938040.1"/>
    <property type="molecule type" value="Genomic_DNA"/>
</dbReference>
<organism evidence="1 2">
    <name type="scientific">Hyalomma asiaticum</name>
    <name type="common">Tick</name>
    <dbReference type="NCBI Taxonomy" id="266040"/>
    <lineage>
        <taxon>Eukaryota</taxon>
        <taxon>Metazoa</taxon>
        <taxon>Ecdysozoa</taxon>
        <taxon>Arthropoda</taxon>
        <taxon>Chelicerata</taxon>
        <taxon>Arachnida</taxon>
        <taxon>Acari</taxon>
        <taxon>Parasitiformes</taxon>
        <taxon>Ixodida</taxon>
        <taxon>Ixodoidea</taxon>
        <taxon>Ixodidae</taxon>
        <taxon>Hyalomminae</taxon>
        <taxon>Hyalomma</taxon>
    </lineage>
</organism>
<keyword evidence="2" id="KW-1185">Reference proteome</keyword>
<evidence type="ECO:0000313" key="2">
    <source>
        <dbReference type="Proteomes" id="UP000821845"/>
    </source>
</evidence>
<name>A0ACB7STV7_HYAAI</name>
<reference evidence="1" key="1">
    <citation type="submission" date="2020-05" db="EMBL/GenBank/DDBJ databases">
        <title>Large-scale comparative analyses of tick genomes elucidate their genetic diversity and vector capacities.</title>
        <authorList>
            <person name="Jia N."/>
            <person name="Wang J."/>
            <person name="Shi W."/>
            <person name="Du L."/>
            <person name="Sun Y."/>
            <person name="Zhan W."/>
            <person name="Jiang J."/>
            <person name="Wang Q."/>
            <person name="Zhang B."/>
            <person name="Ji P."/>
            <person name="Sakyi L.B."/>
            <person name="Cui X."/>
            <person name="Yuan T."/>
            <person name="Jiang B."/>
            <person name="Yang W."/>
            <person name="Lam T.T.-Y."/>
            <person name="Chang Q."/>
            <person name="Ding S."/>
            <person name="Wang X."/>
            <person name="Zhu J."/>
            <person name="Ruan X."/>
            <person name="Zhao L."/>
            <person name="Wei J."/>
            <person name="Que T."/>
            <person name="Du C."/>
            <person name="Cheng J."/>
            <person name="Dai P."/>
            <person name="Han X."/>
            <person name="Huang E."/>
            <person name="Gao Y."/>
            <person name="Liu J."/>
            <person name="Shao H."/>
            <person name="Ye R."/>
            <person name="Li L."/>
            <person name="Wei W."/>
            <person name="Wang X."/>
            <person name="Wang C."/>
            <person name="Yang T."/>
            <person name="Huo Q."/>
            <person name="Li W."/>
            <person name="Guo W."/>
            <person name="Chen H."/>
            <person name="Zhou L."/>
            <person name="Ni X."/>
            <person name="Tian J."/>
            <person name="Zhou Y."/>
            <person name="Sheng Y."/>
            <person name="Liu T."/>
            <person name="Pan Y."/>
            <person name="Xia L."/>
            <person name="Li J."/>
            <person name="Zhao F."/>
            <person name="Cao W."/>
        </authorList>
    </citation>
    <scope>NUCLEOTIDE SEQUENCE</scope>
    <source>
        <strain evidence="1">Hyas-2018</strain>
    </source>
</reference>
<gene>
    <name evidence="1" type="ORF">HPB50_006535</name>
</gene>
<proteinExistence type="predicted"/>
<evidence type="ECO:0000313" key="1">
    <source>
        <dbReference type="EMBL" id="KAH6938040.1"/>
    </source>
</evidence>
<protein>
    <submittedName>
        <fullName evidence="1">Uncharacterized protein</fullName>
    </submittedName>
</protein>
<comment type="caution">
    <text evidence="1">The sequence shown here is derived from an EMBL/GenBank/DDBJ whole genome shotgun (WGS) entry which is preliminary data.</text>
</comment>
<sequence>MDPAARRDMWDLLLSEKAQRTVLLTTHSMEEADAIGDRIAIMSNGIVQCCGSPFFLKKNLGAGYHMAIVKKPTCDTRAVMDVVIAFAPSAELESNVGTEMALRIGRCDQPAFKHLFSHLEENKEKLGIASFGVSVTTLEEVFLRVGDYAAAAMSKLRMPEPDKLRDTEADTLLGALHFSDPLRHGSDSNGHPRRNGGSRLLLQQTWGLLVLHSLHSRRNWAFTLSQLLVPIFVVAYTLTWIDSLPKVHKPGPRVLDVNLVFSSDVPYAFHGGASASVTPILVEAGSVESYLVNASVLEGNRFLTSTLIAASFEDEDSGGSVRSALLLFNNQVYHTPALALAAYQRAVVEEKANKLITMQRESFQIGQQAIFGTSYLIASFSVFLVLDHVSNSRHLQRISGLNMIAYWVAYAIWSLLLYISSCLLVMSTFRLFNTQGFTDLREQEVMFLLFSYFGISWLPTIAAMSFFFRTHTAAYVRIGTVFFAAGVCGLVMVAVLEWRKEPGLEDLVDTIDCVFTYMLPMYALGRAFCRLYRNAHYNIVCNDYYTQNVLCEVAPNRARYCCKDYCRKNECIDWQPDLLSWGSPGITRALLSFTLHTLLGLVVLCACEANAGFFTERLTVSGSARGKSDAPNEQMQEDDDVAEEKQRTLASTELAKRDVLVLRRLSRFYGSFCAVHELSFGVRKGECFGLLGINGAGKTTTFNMLTATIGPSAGDAFVDGYSVLNNTKEVRRRIGYCPQTDALPDFLTGREVLTLYARIRGIPENLLGDVCRALAQLFYFTPHLDSTLDTYRHAPGGNKRKVSTAVAFMGSPQLVILDEPSTGMDPVAKRCVWHTLQELIIRGCSIILTSHSMEECEAMCSRLAIMVNGRLCCLGSPQHLKNKFGSGYSIMIKVAGAKPSATSLTSHSSLSSKDESLGTEVDGVKNYMQARLPGIELIGAHNGLLEFHLSAPDLSWAEVFDVMDQAKGVFNVADYSVAQLTLEQVFLHFAMLQREDHK</sequence>
<dbReference type="Proteomes" id="UP000821845">
    <property type="component" value="Chromosome 2"/>
</dbReference>
<accession>A0ACB7STV7</accession>